<dbReference type="Proteomes" id="UP000266178">
    <property type="component" value="Unassembled WGS sequence"/>
</dbReference>
<gene>
    <name evidence="1" type="ORF">Mgrana_03214</name>
</gene>
<dbReference type="RefSeq" id="WP_119358637.1">
    <property type="nucleotide sequence ID" value="NZ_BJXM01000008.1"/>
</dbReference>
<reference evidence="1 2" key="1">
    <citation type="submission" date="2018-08" db="EMBL/GenBank/DDBJ databases">
        <title>Meiothermus granaticius genome AF-68 sequencing project.</title>
        <authorList>
            <person name="Da Costa M.S."/>
            <person name="Albuquerque L."/>
            <person name="Raposo P."/>
            <person name="Froufe H.J.C."/>
            <person name="Barroso C.S."/>
            <person name="Egas C."/>
        </authorList>
    </citation>
    <scope>NUCLEOTIDE SEQUENCE [LARGE SCALE GENOMIC DNA]</scope>
    <source>
        <strain evidence="1 2">AF-68</strain>
    </source>
</reference>
<dbReference type="Pfam" id="PF05834">
    <property type="entry name" value="Lycopene_cycl"/>
    <property type="match status" value="1"/>
</dbReference>
<protein>
    <submittedName>
        <fullName evidence="1">Lycopene cyclase family protein</fullName>
    </submittedName>
</protein>
<dbReference type="SUPFAM" id="SSF51905">
    <property type="entry name" value="FAD/NAD(P)-binding domain"/>
    <property type="match status" value="1"/>
</dbReference>
<comment type="caution">
    <text evidence="1">The sequence shown here is derived from an EMBL/GenBank/DDBJ whole genome shotgun (WGS) entry which is preliminary data.</text>
</comment>
<dbReference type="Gene3D" id="3.50.50.60">
    <property type="entry name" value="FAD/NAD(P)-binding domain"/>
    <property type="match status" value="1"/>
</dbReference>
<keyword evidence="2" id="KW-1185">Reference proteome</keyword>
<accession>A0A399F6W6</accession>
<dbReference type="EMBL" id="QWLB01000077">
    <property type="protein sequence ID" value="RIH90622.1"/>
    <property type="molecule type" value="Genomic_DNA"/>
</dbReference>
<dbReference type="InterPro" id="IPR036188">
    <property type="entry name" value="FAD/NAD-bd_sf"/>
</dbReference>
<proteinExistence type="predicted"/>
<name>A0A399F6W6_9DEIN</name>
<evidence type="ECO:0000313" key="2">
    <source>
        <dbReference type="Proteomes" id="UP000266178"/>
    </source>
</evidence>
<evidence type="ECO:0000313" key="1">
    <source>
        <dbReference type="EMBL" id="RIH90622.1"/>
    </source>
</evidence>
<sequence length="386" mass="44097">MPDYDLIIAGAGAAGLSLAYHLVGGGLAERSILLLDRAPKIANDRTWCFWEQGPGPFEALVFRRWEQVWFHGAGGSRRLELAPYTYKMLRGIDFYRFMSDWVARQPNLTVRYGEITHIEEADGGGRVWLDGKPLEARWVFSSLYQPPPRRPGRQYLLQHFKGWRLETPHPAFDPEAATFMDFRTPQNGETRFVYVLPLDPRQALVEYTVFSAECLRPEAYDAGLEQYLSQHLGLEPGGYTRLEQEFGVIPMTDLPLPVRQSPHVLRIGTAGGRTKPSTGYTFQRIQEQSRRIAESLYKTGQPFYRQPKVNRYALFDSVLLEVLSSQRELGERVFADLFSKNPPARVLRFLDEASSLAEDWAILNSVNRSAFARGALEVLRHRLFGR</sequence>
<dbReference type="OrthoDB" id="24355at2"/>
<organism evidence="1 2">
    <name type="scientific">Meiothermus granaticius NBRC 107808</name>
    <dbReference type="NCBI Taxonomy" id="1227551"/>
    <lineage>
        <taxon>Bacteria</taxon>
        <taxon>Thermotogati</taxon>
        <taxon>Deinococcota</taxon>
        <taxon>Deinococci</taxon>
        <taxon>Thermales</taxon>
        <taxon>Thermaceae</taxon>
        <taxon>Meiothermus</taxon>
    </lineage>
</organism>
<dbReference type="AlphaFoldDB" id="A0A399F6W6"/>